<dbReference type="KEGG" id="nneo:PQG83_02835"/>
<protein>
    <recommendedName>
        <fullName evidence="1">PhoU domain-containing protein</fullName>
    </recommendedName>
</protein>
<keyword evidence="3" id="KW-1185">Reference proteome</keyword>
<proteinExistence type="predicted"/>
<dbReference type="RefSeq" id="WP_312746588.1">
    <property type="nucleotide sequence ID" value="NZ_CP116968.1"/>
</dbReference>
<sequence length="76" mass="8576">MADDQRAIPAASRIAIHLERIGDYAKNTAKRSRHLSQSISVELADQFQWMGKRIQSMLSQGTESYRHHNTPLANVA</sequence>
<dbReference type="InterPro" id="IPR026022">
    <property type="entry name" value="PhoU_dom"/>
</dbReference>
<accession>A0AA96JX19</accession>
<gene>
    <name evidence="2" type="ORF">PQG83_02835</name>
</gene>
<evidence type="ECO:0000313" key="2">
    <source>
        <dbReference type="EMBL" id="WNM62700.1"/>
    </source>
</evidence>
<organism evidence="2 3">
    <name type="scientific">Candidatus Nitrospira neomarina</name>
    <dbReference type="NCBI Taxonomy" id="3020899"/>
    <lineage>
        <taxon>Bacteria</taxon>
        <taxon>Pseudomonadati</taxon>
        <taxon>Nitrospirota</taxon>
        <taxon>Nitrospiria</taxon>
        <taxon>Nitrospirales</taxon>
        <taxon>Nitrospiraceae</taxon>
        <taxon>Nitrospira</taxon>
    </lineage>
</organism>
<feature type="domain" description="PhoU" evidence="1">
    <location>
        <begin position="4"/>
        <end position="31"/>
    </location>
</feature>
<reference evidence="2 3" key="1">
    <citation type="submission" date="2023-01" db="EMBL/GenBank/DDBJ databases">
        <title>Cultivation and genomic characterization of new, ubiquitous marine nitrite-oxidizing bacteria from the Nitrospirales.</title>
        <authorList>
            <person name="Mueller A.J."/>
            <person name="Daebeler A."/>
            <person name="Herbold C.W."/>
            <person name="Kirkegaard R.H."/>
            <person name="Daims H."/>
        </authorList>
    </citation>
    <scope>NUCLEOTIDE SEQUENCE [LARGE SCALE GENOMIC DNA]</scope>
    <source>
        <strain evidence="2 3">DK</strain>
    </source>
</reference>
<dbReference type="InterPro" id="IPR038078">
    <property type="entry name" value="PhoU-like_sf"/>
</dbReference>
<dbReference type="Gene3D" id="1.20.58.220">
    <property type="entry name" value="Phosphate transport system protein phou homolog 2, domain 2"/>
    <property type="match status" value="1"/>
</dbReference>
<evidence type="ECO:0000313" key="3">
    <source>
        <dbReference type="Proteomes" id="UP001302494"/>
    </source>
</evidence>
<dbReference type="Pfam" id="PF01895">
    <property type="entry name" value="PhoU"/>
    <property type="match status" value="1"/>
</dbReference>
<evidence type="ECO:0000259" key="1">
    <source>
        <dbReference type="Pfam" id="PF01895"/>
    </source>
</evidence>
<dbReference type="AlphaFoldDB" id="A0AA96JX19"/>
<dbReference type="SUPFAM" id="SSF109755">
    <property type="entry name" value="PhoU-like"/>
    <property type="match status" value="1"/>
</dbReference>
<dbReference type="Proteomes" id="UP001302494">
    <property type="component" value="Chromosome"/>
</dbReference>
<dbReference type="EMBL" id="CP116968">
    <property type="protein sequence ID" value="WNM62700.1"/>
    <property type="molecule type" value="Genomic_DNA"/>
</dbReference>
<name>A0AA96JX19_9BACT</name>